<evidence type="ECO:0000313" key="2">
    <source>
        <dbReference type="Proteomes" id="UP000063699"/>
    </source>
</evidence>
<dbReference type="KEGG" id="kphy:AOZ06_39290"/>
<dbReference type="AlphaFoldDB" id="A0A0N9I2W8"/>
<dbReference type="EMBL" id="CP012752">
    <property type="protein sequence ID" value="ALG12113.1"/>
    <property type="molecule type" value="Genomic_DNA"/>
</dbReference>
<reference evidence="1 2" key="1">
    <citation type="submission" date="2015-07" db="EMBL/GenBank/DDBJ databases">
        <title>Genome sequencing of Kibdelosporangium phytohabitans.</title>
        <authorList>
            <person name="Qin S."/>
            <person name="Xing K."/>
        </authorList>
    </citation>
    <scope>NUCLEOTIDE SEQUENCE [LARGE SCALE GENOMIC DNA]</scope>
    <source>
        <strain evidence="1 2">KLBMP1111</strain>
    </source>
</reference>
<keyword evidence="2" id="KW-1185">Reference proteome</keyword>
<proteinExistence type="predicted"/>
<dbReference type="Proteomes" id="UP000063699">
    <property type="component" value="Chromosome"/>
</dbReference>
<accession>A0A0N9I2W8</accession>
<dbReference type="RefSeq" id="WP_054294009.1">
    <property type="nucleotide sequence ID" value="NZ_CP012752.1"/>
</dbReference>
<protein>
    <submittedName>
        <fullName evidence="1">Uncharacterized protein</fullName>
    </submittedName>
</protein>
<gene>
    <name evidence="1" type="ORF">AOZ06_39290</name>
</gene>
<name>A0A0N9I2W8_9PSEU</name>
<sequence length="66" mass="7116">MSPTPFKSASTTDDAWRNARLTTAARLVPGLTVDDVEDYASVSVEPARTGMPDEEFFSAPAHACTR</sequence>
<evidence type="ECO:0000313" key="1">
    <source>
        <dbReference type="EMBL" id="ALG12113.1"/>
    </source>
</evidence>
<organism evidence="1 2">
    <name type="scientific">Kibdelosporangium phytohabitans</name>
    <dbReference type="NCBI Taxonomy" id="860235"/>
    <lineage>
        <taxon>Bacteria</taxon>
        <taxon>Bacillati</taxon>
        <taxon>Actinomycetota</taxon>
        <taxon>Actinomycetes</taxon>
        <taxon>Pseudonocardiales</taxon>
        <taxon>Pseudonocardiaceae</taxon>
        <taxon>Kibdelosporangium</taxon>
    </lineage>
</organism>